<dbReference type="HAMAP" id="MF_01350">
    <property type="entry name" value="NDH1_NuoH"/>
    <property type="match status" value="1"/>
</dbReference>
<evidence type="ECO:0000313" key="8">
    <source>
        <dbReference type="Proteomes" id="UP001379533"/>
    </source>
</evidence>
<comment type="catalytic activity">
    <reaction evidence="5">
        <text>a quinone + NADH + 5 H(+)(in) = a quinol + NAD(+) + 4 H(+)(out)</text>
        <dbReference type="Rhea" id="RHEA:57888"/>
        <dbReference type="ChEBI" id="CHEBI:15378"/>
        <dbReference type="ChEBI" id="CHEBI:24646"/>
        <dbReference type="ChEBI" id="CHEBI:57540"/>
        <dbReference type="ChEBI" id="CHEBI:57945"/>
        <dbReference type="ChEBI" id="CHEBI:132124"/>
    </reaction>
</comment>
<organism evidence="7 8">
    <name type="scientific">Pendulispora brunnea</name>
    <dbReference type="NCBI Taxonomy" id="2905690"/>
    <lineage>
        <taxon>Bacteria</taxon>
        <taxon>Pseudomonadati</taxon>
        <taxon>Myxococcota</taxon>
        <taxon>Myxococcia</taxon>
        <taxon>Myxococcales</taxon>
        <taxon>Sorangiineae</taxon>
        <taxon>Pendulisporaceae</taxon>
        <taxon>Pendulispora</taxon>
    </lineage>
</organism>
<feature type="transmembrane region" description="Helical" evidence="5">
    <location>
        <begin position="282"/>
        <end position="302"/>
    </location>
</feature>
<reference evidence="7 8" key="1">
    <citation type="submission" date="2021-12" db="EMBL/GenBank/DDBJ databases">
        <title>Discovery of the Pendulisporaceae a myxobacterial family with distinct sporulation behavior and unique specialized metabolism.</title>
        <authorList>
            <person name="Garcia R."/>
            <person name="Popoff A."/>
            <person name="Bader C.D."/>
            <person name="Loehr J."/>
            <person name="Walesch S."/>
            <person name="Walt C."/>
            <person name="Boldt J."/>
            <person name="Bunk B."/>
            <person name="Haeckl F.J.F.P.J."/>
            <person name="Gunesch A.P."/>
            <person name="Birkelbach J."/>
            <person name="Nuebel U."/>
            <person name="Pietschmann T."/>
            <person name="Bach T."/>
            <person name="Mueller R."/>
        </authorList>
    </citation>
    <scope>NUCLEOTIDE SEQUENCE [LARGE SCALE GENOMIC DNA]</scope>
    <source>
        <strain evidence="7 8">MSr12523</strain>
    </source>
</reference>
<dbReference type="PROSITE" id="PS00668">
    <property type="entry name" value="COMPLEX1_ND1_2"/>
    <property type="match status" value="1"/>
</dbReference>
<sequence>MTPAQWIWTIVKLAIMIGFLINVAALLTWLDRRQSSMMQDRVGPNRAVLKIGKFELRAAGLLHTAADGLKFFFKEDFVPPNADKFLFGLAPILSMMPVLALVAVIPMGDTVLPQYLFRAASDGHTIFPAISRLGVETVRGMRPVELAVAPLNSGILFVFALAGQGIVGAAIAGWSSDNKFSLMGALRAASQMVSYEVTMGLSLIGAFMIYGTLRLDDMVRWQGENTWGVFVQPLAFFLFFAAAVAESKRIPFDLPEAESELVSGYFTEYSGMKFGMFYFAEYMEVVTSSMLLVTIFLGGWNIPFLHRDGLTIAIGDLTLVHQAIPHIWMSIIGVVVFFGKVLATCVFQAFVRWSLPRFRYDQLMKLGWRVLLPLSLANVFLTGCIYLALDKPSGEVSSGLKIAADLSQLSVALVVTFFVIRGVVGFFAPVRRQYWIVGTSANFAQARGGTETTPMQL</sequence>
<dbReference type="RefSeq" id="WP_394841543.1">
    <property type="nucleotide sequence ID" value="NZ_CP089982.1"/>
</dbReference>
<keyword evidence="5 6" id="KW-0520">NAD</keyword>
<evidence type="ECO:0000256" key="1">
    <source>
        <dbReference type="ARBA" id="ARBA00004141"/>
    </source>
</evidence>
<comment type="subcellular location">
    <subcellularLocation>
        <location evidence="5 6">Cell membrane</location>
        <topology evidence="5 6">Multi-pass membrane protein</topology>
    </subcellularLocation>
    <subcellularLocation>
        <location evidence="1">Membrane</location>
        <topology evidence="1">Multi-pass membrane protein</topology>
    </subcellularLocation>
</comment>
<feature type="transmembrane region" description="Helical" evidence="5">
    <location>
        <begin position="151"/>
        <end position="172"/>
    </location>
</feature>
<feature type="transmembrane region" description="Helical" evidence="5">
    <location>
        <begin position="193"/>
        <end position="213"/>
    </location>
</feature>
<evidence type="ECO:0000256" key="4">
    <source>
        <dbReference type="ARBA" id="ARBA00023136"/>
    </source>
</evidence>
<dbReference type="PANTHER" id="PTHR11432">
    <property type="entry name" value="NADH DEHYDROGENASE SUBUNIT 1"/>
    <property type="match status" value="1"/>
</dbReference>
<evidence type="ECO:0000256" key="6">
    <source>
        <dbReference type="RuleBase" id="RU000471"/>
    </source>
</evidence>
<keyword evidence="3 5" id="KW-1133">Transmembrane helix</keyword>
<name>A0ABZ2K0P9_9BACT</name>
<feature type="transmembrane region" description="Helical" evidence="5">
    <location>
        <begin position="225"/>
        <end position="245"/>
    </location>
</feature>
<dbReference type="PANTHER" id="PTHR11432:SF3">
    <property type="entry name" value="NADH-UBIQUINONE OXIDOREDUCTASE CHAIN 1"/>
    <property type="match status" value="1"/>
</dbReference>
<comment type="subunit">
    <text evidence="5">NDH-1 is composed of 14 different subunits. Subunits NuoA, H, J, K, L, M, N constitute the membrane sector of the complex.</text>
</comment>
<keyword evidence="5" id="KW-0830">Ubiquinone</keyword>
<dbReference type="Proteomes" id="UP001379533">
    <property type="component" value="Chromosome"/>
</dbReference>
<keyword evidence="5" id="KW-0874">Quinone</keyword>
<dbReference type="InterPro" id="IPR001694">
    <property type="entry name" value="NADH_UbQ_OxRdtase_su1/FPO"/>
</dbReference>
<feature type="transmembrane region" description="Helical" evidence="5">
    <location>
        <begin position="327"/>
        <end position="350"/>
    </location>
</feature>
<comment type="function">
    <text evidence="5">NDH-1 shuttles electrons from NADH, via FMN and iron-sulfur (Fe-S) centers, to quinones in the respiratory chain. The immediate electron acceptor for the enzyme in this species is believed to be ubiquinone. Couples the redox reaction to proton translocation (for every two electrons transferred, four hydrogen ions are translocated across the cytoplasmic membrane), and thus conserves the redox energy in a proton gradient. This subunit may bind ubiquinone.</text>
</comment>
<evidence type="ECO:0000256" key="3">
    <source>
        <dbReference type="ARBA" id="ARBA00022989"/>
    </source>
</evidence>
<dbReference type="EC" id="7.1.1.-" evidence="5"/>
<evidence type="ECO:0000256" key="2">
    <source>
        <dbReference type="ARBA" id="ARBA00022692"/>
    </source>
</evidence>
<dbReference type="Pfam" id="PF00146">
    <property type="entry name" value="NADHdh"/>
    <property type="match status" value="1"/>
</dbReference>
<feature type="transmembrane region" description="Helical" evidence="5">
    <location>
        <begin position="409"/>
        <end position="430"/>
    </location>
</feature>
<feature type="transmembrane region" description="Helical" evidence="5">
    <location>
        <begin position="6"/>
        <end position="30"/>
    </location>
</feature>
<keyword evidence="2 5" id="KW-0812">Transmembrane</keyword>
<keyword evidence="4 5" id="KW-0472">Membrane</keyword>
<proteinExistence type="inferred from homology"/>
<gene>
    <name evidence="5" type="primary">nuoH</name>
    <name evidence="7" type="ORF">LZC95_31265</name>
</gene>
<keyword evidence="5" id="KW-1278">Translocase</keyword>
<feature type="transmembrane region" description="Helical" evidence="5">
    <location>
        <begin position="370"/>
        <end position="389"/>
    </location>
</feature>
<protein>
    <recommendedName>
        <fullName evidence="5">NADH-quinone oxidoreductase subunit H</fullName>
        <ecNumber evidence="5">7.1.1.-</ecNumber>
    </recommendedName>
    <alternativeName>
        <fullName evidence="5">NADH dehydrogenase I subunit H</fullName>
    </alternativeName>
    <alternativeName>
        <fullName evidence="5">NDH-1 subunit H</fullName>
    </alternativeName>
</protein>
<keyword evidence="5" id="KW-1003">Cell membrane</keyword>
<evidence type="ECO:0000256" key="5">
    <source>
        <dbReference type="HAMAP-Rule" id="MF_01350"/>
    </source>
</evidence>
<keyword evidence="8" id="KW-1185">Reference proteome</keyword>
<dbReference type="InterPro" id="IPR018086">
    <property type="entry name" value="NADH_UbQ_OxRdtase_su1_CS"/>
</dbReference>
<evidence type="ECO:0000313" key="7">
    <source>
        <dbReference type="EMBL" id="WXA90923.1"/>
    </source>
</evidence>
<accession>A0ABZ2K0P9</accession>
<dbReference type="EMBL" id="CP089982">
    <property type="protein sequence ID" value="WXA90923.1"/>
    <property type="molecule type" value="Genomic_DNA"/>
</dbReference>
<comment type="similarity">
    <text evidence="5 6">Belongs to the complex I subunit 1 family.</text>
</comment>
<feature type="transmembrane region" description="Helical" evidence="5">
    <location>
        <begin position="85"/>
        <end position="107"/>
    </location>
</feature>